<name>A0A4R3JFG4_9RHOB</name>
<keyword evidence="2" id="KW-1185">Reference proteome</keyword>
<reference evidence="1 2" key="1">
    <citation type="submission" date="2019-03" db="EMBL/GenBank/DDBJ databases">
        <title>Genomic Encyclopedia of Type Strains, Phase IV (KMG-IV): sequencing the most valuable type-strain genomes for metagenomic binning, comparative biology and taxonomic classification.</title>
        <authorList>
            <person name="Goeker M."/>
        </authorList>
    </citation>
    <scope>NUCLEOTIDE SEQUENCE [LARGE SCALE GENOMIC DNA]</scope>
    <source>
        <strain evidence="1 2">DSM 104836</strain>
    </source>
</reference>
<dbReference type="AlphaFoldDB" id="A0A4R3JFG4"/>
<dbReference type="Proteomes" id="UP000295696">
    <property type="component" value="Unassembled WGS sequence"/>
</dbReference>
<gene>
    <name evidence="1" type="ORF">EDD52_105155</name>
</gene>
<dbReference type="OrthoDB" id="7847741at2"/>
<evidence type="ECO:0000313" key="2">
    <source>
        <dbReference type="Proteomes" id="UP000295696"/>
    </source>
</evidence>
<evidence type="ECO:0000313" key="1">
    <source>
        <dbReference type="EMBL" id="TCS64594.1"/>
    </source>
</evidence>
<comment type="caution">
    <text evidence="1">The sequence shown here is derived from an EMBL/GenBank/DDBJ whole genome shotgun (WGS) entry which is preliminary data.</text>
</comment>
<protein>
    <recommendedName>
        <fullName evidence="3">Tfp pilus assembly protein PilE</fullName>
    </recommendedName>
</protein>
<dbReference type="RefSeq" id="WP_132244437.1">
    <property type="nucleotide sequence ID" value="NZ_SLZU01000005.1"/>
</dbReference>
<dbReference type="EMBL" id="SLZU01000005">
    <property type="protein sequence ID" value="TCS64594.1"/>
    <property type="molecule type" value="Genomic_DNA"/>
</dbReference>
<proteinExistence type="predicted"/>
<sequence length="137" mass="14797">MRPDRLAVWGLTAIVIALLAVAFVQTGGPAAGRAEARDAARLSDLRDLQRFVVCVARKSGTHSLPGTLAPVDACPDITPREDRFTGTPYRYERLTDTTFRLCASFDVPERIPRAAAYSDAPFDPETGCLTGAYMPPG</sequence>
<accession>A0A4R3JFG4</accession>
<evidence type="ECO:0008006" key="3">
    <source>
        <dbReference type="Google" id="ProtNLM"/>
    </source>
</evidence>
<organism evidence="1 2">
    <name type="scientific">Primorskyibacter sedentarius</name>
    <dbReference type="NCBI Taxonomy" id="745311"/>
    <lineage>
        <taxon>Bacteria</taxon>
        <taxon>Pseudomonadati</taxon>
        <taxon>Pseudomonadota</taxon>
        <taxon>Alphaproteobacteria</taxon>
        <taxon>Rhodobacterales</taxon>
        <taxon>Roseobacteraceae</taxon>
        <taxon>Primorskyibacter</taxon>
    </lineage>
</organism>